<evidence type="ECO:0000313" key="3">
    <source>
        <dbReference type="Proteomes" id="UP001296776"/>
    </source>
</evidence>
<evidence type="ECO:0000256" key="1">
    <source>
        <dbReference type="HAMAP-Rule" id="MF_00122"/>
    </source>
</evidence>
<accession>A0AAJ0U707</accession>
<dbReference type="InterPro" id="IPR036113">
    <property type="entry name" value="Asp/Glu-ADT_sf_sub_c"/>
</dbReference>
<comment type="catalytic activity">
    <reaction evidence="1">
        <text>L-glutamyl-tRNA(Gln) + L-glutamine + ATP + H2O = L-glutaminyl-tRNA(Gln) + L-glutamate + ADP + phosphate + H(+)</text>
        <dbReference type="Rhea" id="RHEA:17521"/>
        <dbReference type="Rhea" id="RHEA-COMP:9681"/>
        <dbReference type="Rhea" id="RHEA-COMP:9684"/>
        <dbReference type="ChEBI" id="CHEBI:15377"/>
        <dbReference type="ChEBI" id="CHEBI:15378"/>
        <dbReference type="ChEBI" id="CHEBI:29985"/>
        <dbReference type="ChEBI" id="CHEBI:30616"/>
        <dbReference type="ChEBI" id="CHEBI:43474"/>
        <dbReference type="ChEBI" id="CHEBI:58359"/>
        <dbReference type="ChEBI" id="CHEBI:78520"/>
        <dbReference type="ChEBI" id="CHEBI:78521"/>
        <dbReference type="ChEBI" id="CHEBI:456216"/>
    </reaction>
</comment>
<dbReference type="PANTHER" id="PTHR15004">
    <property type="entry name" value="GLUTAMYL-TRNA(GLN) AMIDOTRANSFERASE SUBUNIT C, MITOCHONDRIAL"/>
    <property type="match status" value="1"/>
</dbReference>
<comment type="similarity">
    <text evidence="1">Belongs to the GatC family.</text>
</comment>
<dbReference type="GO" id="GO:0005524">
    <property type="term" value="F:ATP binding"/>
    <property type="evidence" value="ECO:0007669"/>
    <property type="project" value="UniProtKB-KW"/>
</dbReference>
<dbReference type="RefSeq" id="WP_200347281.1">
    <property type="nucleotide sequence ID" value="NZ_NRSJ01000031.1"/>
</dbReference>
<keyword evidence="1" id="KW-0067">ATP-binding</keyword>
<reference evidence="2" key="1">
    <citation type="submission" date="2017-08" db="EMBL/GenBank/DDBJ databases">
        <authorList>
            <person name="Imhoff J.F."/>
            <person name="Rahn T."/>
            <person name="Kuenzel S."/>
            <person name="Neulinger S.C."/>
        </authorList>
    </citation>
    <scope>NUCLEOTIDE SEQUENCE</scope>
    <source>
        <strain evidence="2">DSM 11080</strain>
    </source>
</reference>
<dbReference type="Gene3D" id="1.10.20.60">
    <property type="entry name" value="Glu-tRNAGln amidotransferase C subunit, N-terminal domain"/>
    <property type="match status" value="1"/>
</dbReference>
<keyword evidence="3" id="KW-1185">Reference proteome</keyword>
<evidence type="ECO:0000313" key="2">
    <source>
        <dbReference type="EMBL" id="MBK1705970.1"/>
    </source>
</evidence>
<dbReference type="Pfam" id="PF02686">
    <property type="entry name" value="GatC"/>
    <property type="match status" value="1"/>
</dbReference>
<dbReference type="NCBIfam" id="TIGR00135">
    <property type="entry name" value="gatC"/>
    <property type="match status" value="1"/>
</dbReference>
<dbReference type="GO" id="GO:0006412">
    <property type="term" value="P:translation"/>
    <property type="evidence" value="ECO:0007669"/>
    <property type="project" value="UniProtKB-UniRule"/>
</dbReference>
<protein>
    <recommendedName>
        <fullName evidence="1">Aspartyl/glutamyl-tRNA(Asn/Gln) amidotransferase subunit C</fullName>
        <shortName evidence="1">Asp/Glu-ADT subunit C</shortName>
        <ecNumber evidence="1">6.3.5.-</ecNumber>
    </recommendedName>
</protein>
<dbReference type="SUPFAM" id="SSF141000">
    <property type="entry name" value="Glu-tRNAGln amidotransferase C subunit"/>
    <property type="match status" value="1"/>
</dbReference>
<dbReference type="AlphaFoldDB" id="A0AAJ0U707"/>
<dbReference type="InterPro" id="IPR003837">
    <property type="entry name" value="GatC"/>
</dbReference>
<comment type="function">
    <text evidence="1">Allows the formation of correctly charged Asn-tRNA(Asn) or Gln-tRNA(Gln) through the transamidation of misacylated Asp-tRNA(Asn) or Glu-tRNA(Gln) in organisms which lack either or both of asparaginyl-tRNA or glutaminyl-tRNA synthetases. The reaction takes place in the presence of glutamine and ATP through an activated phospho-Asp-tRNA(Asn) or phospho-Glu-tRNA(Gln).</text>
</comment>
<gene>
    <name evidence="1" type="primary">gatC</name>
    <name evidence="2" type="ORF">CKO40_15745</name>
</gene>
<dbReference type="GO" id="GO:0006450">
    <property type="term" value="P:regulation of translational fidelity"/>
    <property type="evidence" value="ECO:0007669"/>
    <property type="project" value="InterPro"/>
</dbReference>
<proteinExistence type="inferred from homology"/>
<name>A0AAJ0U707_9GAMM</name>
<comment type="caution">
    <text evidence="2">The sequence shown here is derived from an EMBL/GenBank/DDBJ whole genome shotgun (WGS) entry which is preliminary data.</text>
</comment>
<dbReference type="Proteomes" id="UP001296776">
    <property type="component" value="Unassembled WGS sequence"/>
</dbReference>
<dbReference type="HAMAP" id="MF_00122">
    <property type="entry name" value="GatC"/>
    <property type="match status" value="1"/>
</dbReference>
<keyword evidence="1" id="KW-0648">Protein biosynthesis</keyword>
<comment type="catalytic activity">
    <reaction evidence="1">
        <text>L-aspartyl-tRNA(Asn) + L-glutamine + ATP + H2O = L-asparaginyl-tRNA(Asn) + L-glutamate + ADP + phosphate + 2 H(+)</text>
        <dbReference type="Rhea" id="RHEA:14513"/>
        <dbReference type="Rhea" id="RHEA-COMP:9674"/>
        <dbReference type="Rhea" id="RHEA-COMP:9677"/>
        <dbReference type="ChEBI" id="CHEBI:15377"/>
        <dbReference type="ChEBI" id="CHEBI:15378"/>
        <dbReference type="ChEBI" id="CHEBI:29985"/>
        <dbReference type="ChEBI" id="CHEBI:30616"/>
        <dbReference type="ChEBI" id="CHEBI:43474"/>
        <dbReference type="ChEBI" id="CHEBI:58359"/>
        <dbReference type="ChEBI" id="CHEBI:78515"/>
        <dbReference type="ChEBI" id="CHEBI:78516"/>
        <dbReference type="ChEBI" id="CHEBI:456216"/>
    </reaction>
</comment>
<sequence length="95" mass="10671">MSLNSSDVAKIAHLARLAVDDSELQHFSAELSSILDLVEQMHKVETTGIEPMSHPLHMTQRLRPDSVTETDQRERFQAMAPSTEEGLYLVPKVVE</sequence>
<reference evidence="2" key="2">
    <citation type="journal article" date="2020" name="Microorganisms">
        <title>Osmotic Adaptation and Compatible Solute Biosynthesis of Phototrophic Bacteria as Revealed from Genome Analyses.</title>
        <authorList>
            <person name="Imhoff J.F."/>
            <person name="Rahn T."/>
            <person name="Kunzel S."/>
            <person name="Keller A."/>
            <person name="Neulinger S.C."/>
        </authorList>
    </citation>
    <scope>NUCLEOTIDE SEQUENCE</scope>
    <source>
        <strain evidence="2">DSM 11080</strain>
    </source>
</reference>
<comment type="subunit">
    <text evidence="1">Heterotrimer of A, B and C subunits.</text>
</comment>
<dbReference type="EMBL" id="NRSJ01000031">
    <property type="protein sequence ID" value="MBK1705970.1"/>
    <property type="molecule type" value="Genomic_DNA"/>
</dbReference>
<dbReference type="EC" id="6.3.5.-" evidence="1"/>
<keyword evidence="1" id="KW-0436">Ligase</keyword>
<organism evidence="2 3">
    <name type="scientific">Halochromatium glycolicum</name>
    <dbReference type="NCBI Taxonomy" id="85075"/>
    <lineage>
        <taxon>Bacteria</taxon>
        <taxon>Pseudomonadati</taxon>
        <taxon>Pseudomonadota</taxon>
        <taxon>Gammaproteobacteria</taxon>
        <taxon>Chromatiales</taxon>
        <taxon>Chromatiaceae</taxon>
        <taxon>Halochromatium</taxon>
    </lineage>
</organism>
<dbReference type="GO" id="GO:0050567">
    <property type="term" value="F:glutaminyl-tRNA synthase (glutamine-hydrolyzing) activity"/>
    <property type="evidence" value="ECO:0007669"/>
    <property type="project" value="UniProtKB-UniRule"/>
</dbReference>
<keyword evidence="1" id="KW-0547">Nucleotide-binding</keyword>
<dbReference type="GO" id="GO:0070681">
    <property type="term" value="P:glutaminyl-tRNAGln biosynthesis via transamidation"/>
    <property type="evidence" value="ECO:0007669"/>
    <property type="project" value="TreeGrafter"/>
</dbReference>
<dbReference type="PANTHER" id="PTHR15004:SF0">
    <property type="entry name" value="GLUTAMYL-TRNA(GLN) AMIDOTRANSFERASE SUBUNIT C, MITOCHONDRIAL"/>
    <property type="match status" value="1"/>
</dbReference>